<dbReference type="AlphaFoldDB" id="A0A1I4J281"/>
<dbReference type="Proteomes" id="UP000181969">
    <property type="component" value="Unassembled WGS sequence"/>
</dbReference>
<dbReference type="EMBL" id="FOTJ01000027">
    <property type="protein sequence ID" value="SFL60705.1"/>
    <property type="molecule type" value="Genomic_DNA"/>
</dbReference>
<sequence>MAEKIIFGQFDSEKLGLMLTERSAPLPEEKRVIENIPFSDGVEDYSQIFGKFFNERELNYTFVKMDANYDERKQLEAKIKHLASSYNYVELYDTHDLGYYFKAKLMSATFVNDAQNQMLTCQLGFKAQPYMYRNNDSYEDVWDSFNFDVDIAQIYDFNVQSYLKTFLVIPEAMKVEPIFELISGEVTLKMNEYSKVLKVGKNATPYIVFDGVFNEFSLIGHGRVKIHYDRGEMR</sequence>
<name>A0A1I4J281_9LACT</name>
<proteinExistence type="predicted"/>
<dbReference type="OrthoDB" id="1907105at2"/>
<protein>
    <recommendedName>
        <fullName evidence="3">Phage tail protein</fullName>
    </recommendedName>
</protein>
<gene>
    <name evidence="1" type="ORF">SAMN05216438_1273</name>
</gene>
<organism evidence="1 2">
    <name type="scientific">Lactococcus garvieae</name>
    <dbReference type="NCBI Taxonomy" id="1363"/>
    <lineage>
        <taxon>Bacteria</taxon>
        <taxon>Bacillati</taxon>
        <taxon>Bacillota</taxon>
        <taxon>Bacilli</taxon>
        <taxon>Lactobacillales</taxon>
        <taxon>Streptococcaceae</taxon>
        <taxon>Lactococcus</taxon>
    </lineage>
</organism>
<dbReference type="RefSeq" id="WP_074752044.1">
    <property type="nucleotide sequence ID" value="NZ_FOTJ01000027.1"/>
</dbReference>
<evidence type="ECO:0000313" key="2">
    <source>
        <dbReference type="Proteomes" id="UP000181969"/>
    </source>
</evidence>
<evidence type="ECO:0008006" key="3">
    <source>
        <dbReference type="Google" id="ProtNLM"/>
    </source>
</evidence>
<evidence type="ECO:0000313" key="1">
    <source>
        <dbReference type="EMBL" id="SFL60705.1"/>
    </source>
</evidence>
<dbReference type="Gene3D" id="2.40.30.200">
    <property type="match status" value="1"/>
</dbReference>
<accession>A0A1I4J281</accession>
<reference evidence="1 2" key="1">
    <citation type="submission" date="2016-10" db="EMBL/GenBank/DDBJ databases">
        <authorList>
            <person name="de Groot N.N."/>
        </authorList>
    </citation>
    <scope>NUCLEOTIDE SEQUENCE [LARGE SCALE GENOMIC DNA]</scope>
    <source>
        <strain evidence="1 2">M79</strain>
    </source>
</reference>